<evidence type="ECO:0000256" key="4">
    <source>
        <dbReference type="ARBA" id="ARBA00023204"/>
    </source>
</evidence>
<reference evidence="11 12" key="1">
    <citation type="journal article" date="2013" name="PLoS ONE">
        <title>Genomic and secretomic analyses reveal unique features of the lignocellulolytic enzyme system of Penicillium decumbens.</title>
        <authorList>
            <person name="Liu G."/>
            <person name="Zhang L."/>
            <person name="Wei X."/>
            <person name="Zou G."/>
            <person name="Qin Y."/>
            <person name="Ma L."/>
            <person name="Li J."/>
            <person name="Zheng H."/>
            <person name="Wang S."/>
            <person name="Wang C."/>
            <person name="Xun L."/>
            <person name="Zhao G.-P."/>
            <person name="Zhou Z."/>
            <person name="Qu Y."/>
        </authorList>
    </citation>
    <scope>NUCLEOTIDE SEQUENCE [LARGE SCALE GENOMIC DNA]</scope>
    <source>
        <strain evidence="12">114-2 / CGMCC 5302</strain>
    </source>
</reference>
<evidence type="ECO:0000256" key="2">
    <source>
        <dbReference type="ARBA" id="ARBA00022763"/>
    </source>
</evidence>
<feature type="compositionally biased region" description="Polar residues" evidence="8">
    <location>
        <begin position="366"/>
        <end position="376"/>
    </location>
</feature>
<name>S7ZNS2_PENO1</name>
<gene>
    <name evidence="11" type="ORF">PDE_05257</name>
</gene>
<organism evidence="11 12">
    <name type="scientific">Penicillium oxalicum (strain 114-2 / CGMCC 5302)</name>
    <name type="common">Penicillium decumbens</name>
    <dbReference type="NCBI Taxonomy" id="933388"/>
    <lineage>
        <taxon>Eukaryota</taxon>
        <taxon>Fungi</taxon>
        <taxon>Dikarya</taxon>
        <taxon>Ascomycota</taxon>
        <taxon>Pezizomycotina</taxon>
        <taxon>Eurotiomycetes</taxon>
        <taxon>Eurotiomycetidae</taxon>
        <taxon>Eurotiales</taxon>
        <taxon>Aspergillaceae</taxon>
        <taxon>Penicillium</taxon>
    </lineage>
</organism>
<sequence>MTTKWNRLPVPQEKVPPLLFQYTWTRQGYDLYVTDLTFIWSERLSREEILDRGDERATTIDPSEDPSQLELLLQKVGEALRGEQGTAVTIGSSASPDALELNTTTKLPAPLNSLRWHMQLKRESASAVTRHLVVPLLRGEASWESRRQNLLEQLRQKDWILGKLFNRFEALGADLTAVFPGVAGLRTSRKVHSRSEAAKFIKGVAPFDEKHWVADVESSPNINMVTHLIRELAGSGNDPTLENLRVPQEKWWRLLSQPAKDTSFSLQKAQNEQFQADVDLDGDTASNSEADEFEQQEVVPRHQATAEKRDVGSPFKTTKGTARSLAAAQPEGQQDEPTANESKLEHEPSLSPPPRRRGRTPEAPSQVPTTEISPNSHAREPQKKIKRGLGIIGGKKKTSQPEPEPKPEPQHARSPFSESTSELEPEHIKTHDDITAFTVKKPTRLGMIGGKSKTKPPSPSSDQLPKQLDSMSSSPTHDHPQRNPSLSPVTDKVPSASVAAKPSSSVKEPAKPEMEETEDQKAARKREGLKRQLEAKSKAPVKKTRRF</sequence>
<keyword evidence="4" id="KW-0234">DNA repair</keyword>
<keyword evidence="12" id="KW-1185">Reference proteome</keyword>
<dbReference type="InterPro" id="IPR052287">
    <property type="entry name" value="NHEJ_factor"/>
</dbReference>
<feature type="compositionally biased region" description="Low complexity" evidence="8">
    <location>
        <begin position="492"/>
        <end position="507"/>
    </location>
</feature>
<feature type="region of interest" description="Disordered" evidence="8">
    <location>
        <begin position="281"/>
        <end position="547"/>
    </location>
</feature>
<feature type="domain" description="XLF-like coiled-coil region" evidence="10">
    <location>
        <begin position="124"/>
        <end position="176"/>
    </location>
</feature>
<dbReference type="OrthoDB" id="2155935at2759"/>
<proteinExistence type="inferred from homology"/>
<keyword evidence="2" id="KW-0227">DNA damage</keyword>
<dbReference type="PhylomeDB" id="S7ZNS2"/>
<evidence type="ECO:0000313" key="11">
    <source>
        <dbReference type="EMBL" id="EPS30306.1"/>
    </source>
</evidence>
<dbReference type="Pfam" id="PF09302">
    <property type="entry name" value="XLF"/>
    <property type="match status" value="1"/>
</dbReference>
<evidence type="ECO:0000256" key="1">
    <source>
        <dbReference type="ARBA" id="ARBA00004123"/>
    </source>
</evidence>
<dbReference type="CDD" id="cd22285">
    <property type="entry name" value="HD_XLF_N"/>
    <property type="match status" value="1"/>
</dbReference>
<keyword evidence="3" id="KW-0238">DNA-binding</keyword>
<dbReference type="GO" id="GO:0006303">
    <property type="term" value="P:double-strand break repair via nonhomologous end joining"/>
    <property type="evidence" value="ECO:0007669"/>
    <property type="project" value="UniProtKB-ARBA"/>
</dbReference>
<evidence type="ECO:0000256" key="3">
    <source>
        <dbReference type="ARBA" id="ARBA00023125"/>
    </source>
</evidence>
<feature type="compositionally biased region" description="Basic and acidic residues" evidence="8">
    <location>
        <begin position="508"/>
        <end position="537"/>
    </location>
</feature>
<evidence type="ECO:0000259" key="10">
    <source>
        <dbReference type="Pfam" id="PF21928"/>
    </source>
</evidence>
<protein>
    <recommendedName>
        <fullName evidence="7">Non-homologous end-joining factor 1</fullName>
    </recommendedName>
</protein>
<dbReference type="GO" id="GO:0045027">
    <property type="term" value="F:DNA end binding"/>
    <property type="evidence" value="ECO:0007669"/>
    <property type="project" value="TreeGrafter"/>
</dbReference>
<evidence type="ECO:0000256" key="8">
    <source>
        <dbReference type="SAM" id="MobiDB-lite"/>
    </source>
</evidence>
<dbReference type="EMBL" id="KB644412">
    <property type="protein sequence ID" value="EPS30306.1"/>
    <property type="molecule type" value="Genomic_DNA"/>
</dbReference>
<keyword evidence="5" id="KW-0539">Nucleus</keyword>
<dbReference type="PANTHER" id="PTHR32235:SF1">
    <property type="entry name" value="NON-HOMOLOGOUS END-JOINING FACTOR 1"/>
    <property type="match status" value="1"/>
</dbReference>
<evidence type="ECO:0000313" key="12">
    <source>
        <dbReference type="Proteomes" id="UP000019376"/>
    </source>
</evidence>
<dbReference type="HOGENOM" id="CLU_022898_0_0_1"/>
<comment type="subcellular location">
    <subcellularLocation>
        <location evidence="1">Nucleus</location>
    </subcellularLocation>
</comment>
<dbReference type="InterPro" id="IPR038051">
    <property type="entry name" value="XRCC4-like_N_sf"/>
</dbReference>
<dbReference type="Gene3D" id="2.170.210.10">
    <property type="entry name" value="DNA double-strand break repair and VJ recombination XRCC4, N-terminal"/>
    <property type="match status" value="1"/>
</dbReference>
<dbReference type="InterPro" id="IPR015381">
    <property type="entry name" value="XLF-like_N"/>
</dbReference>
<evidence type="ECO:0000259" key="9">
    <source>
        <dbReference type="Pfam" id="PF09302"/>
    </source>
</evidence>
<feature type="compositionally biased region" description="Polar residues" evidence="8">
    <location>
        <begin position="331"/>
        <end position="341"/>
    </location>
</feature>
<dbReference type="InterPro" id="IPR053829">
    <property type="entry name" value="XLF-like_CC"/>
</dbReference>
<evidence type="ECO:0000256" key="5">
    <source>
        <dbReference type="ARBA" id="ARBA00023242"/>
    </source>
</evidence>
<dbReference type="STRING" id="933388.S7ZNS2"/>
<dbReference type="Pfam" id="PF21928">
    <property type="entry name" value="XLF_CC"/>
    <property type="match status" value="1"/>
</dbReference>
<comment type="similarity">
    <text evidence="6">Belongs to the XRCC4-XLF family. XLF subfamily.</text>
</comment>
<feature type="domain" description="XLF-like N-terminal" evidence="9">
    <location>
        <begin position="4"/>
        <end position="121"/>
    </location>
</feature>
<dbReference type="eggNOG" id="ENOG502SCQK">
    <property type="taxonomic scope" value="Eukaryota"/>
</dbReference>
<dbReference type="PANTHER" id="PTHR32235">
    <property type="entry name" value="NON-HOMOLOGOUS END-JOINING FACTOR 1"/>
    <property type="match status" value="1"/>
</dbReference>
<accession>S7ZNS2</accession>
<feature type="compositionally biased region" description="Basic and acidic residues" evidence="8">
    <location>
        <begin position="424"/>
        <end position="434"/>
    </location>
</feature>
<dbReference type="GO" id="GO:0032807">
    <property type="term" value="C:DNA ligase IV complex"/>
    <property type="evidence" value="ECO:0007669"/>
    <property type="project" value="TreeGrafter"/>
</dbReference>
<dbReference type="Proteomes" id="UP000019376">
    <property type="component" value="Unassembled WGS sequence"/>
</dbReference>
<evidence type="ECO:0000256" key="7">
    <source>
        <dbReference type="ARBA" id="ARBA00044529"/>
    </source>
</evidence>
<dbReference type="AlphaFoldDB" id="S7ZNS2"/>
<evidence type="ECO:0000256" key="6">
    <source>
        <dbReference type="ARBA" id="ARBA00025747"/>
    </source>
</evidence>